<protein>
    <submittedName>
        <fullName evidence="1">Uncharacterized protein</fullName>
    </submittedName>
</protein>
<reference evidence="2" key="1">
    <citation type="submission" date="2013-01" db="EMBL/GenBank/DDBJ databases">
        <title>Draft Genome Sequence of a Mulberry Tree, Morus notabilis C.K. Schneid.</title>
        <authorList>
            <person name="He N."/>
            <person name="Zhao S."/>
        </authorList>
    </citation>
    <scope>NUCLEOTIDE SEQUENCE</scope>
</reference>
<dbReference type="AlphaFoldDB" id="W9RIB9"/>
<evidence type="ECO:0000313" key="1">
    <source>
        <dbReference type="EMBL" id="EXB75318.1"/>
    </source>
</evidence>
<evidence type="ECO:0000313" key="2">
    <source>
        <dbReference type="Proteomes" id="UP000030645"/>
    </source>
</evidence>
<dbReference type="Proteomes" id="UP000030645">
    <property type="component" value="Unassembled WGS sequence"/>
</dbReference>
<keyword evidence="2" id="KW-1185">Reference proteome</keyword>
<gene>
    <name evidence="1" type="ORF">L484_008771</name>
</gene>
<organism evidence="1 2">
    <name type="scientific">Morus notabilis</name>
    <dbReference type="NCBI Taxonomy" id="981085"/>
    <lineage>
        <taxon>Eukaryota</taxon>
        <taxon>Viridiplantae</taxon>
        <taxon>Streptophyta</taxon>
        <taxon>Embryophyta</taxon>
        <taxon>Tracheophyta</taxon>
        <taxon>Spermatophyta</taxon>
        <taxon>Magnoliopsida</taxon>
        <taxon>eudicotyledons</taxon>
        <taxon>Gunneridae</taxon>
        <taxon>Pentapetalae</taxon>
        <taxon>rosids</taxon>
        <taxon>fabids</taxon>
        <taxon>Rosales</taxon>
        <taxon>Moraceae</taxon>
        <taxon>Moreae</taxon>
        <taxon>Morus</taxon>
    </lineage>
</organism>
<accession>W9RIB9</accession>
<dbReference type="EMBL" id="KE344675">
    <property type="protein sequence ID" value="EXB75318.1"/>
    <property type="molecule type" value="Genomic_DNA"/>
</dbReference>
<proteinExistence type="predicted"/>
<name>W9RIB9_9ROSA</name>
<sequence length="86" mass="10006">MSDDPSVRVSECPSARASEHPCIRAFECQNINMRTKRGSSRITSDWWLIFSMISSESGKLKLYYLHRDTKICSIGRIRRHAEHDYS</sequence>